<evidence type="ECO:0000256" key="2">
    <source>
        <dbReference type="SAM" id="Coils"/>
    </source>
</evidence>
<dbReference type="Proteomes" id="UP000001307">
    <property type="component" value="Unassembled WGS sequence"/>
</dbReference>
<dbReference type="InterPro" id="IPR033371">
    <property type="entry name" value="ARGLU1"/>
</dbReference>
<sequence>MPRSRSRSRDRSDRRRSRSRERRRRHRRRRSSSSNSDIASDVYSKMLSKQKRSEKNYGDTDLRIKEREEMERLRQIRQQEQNEIHIKQEVDKRVALEVGLKVEAEIARLMPEIEKKIANKIRSEQPAPSSVGDNNLNREQVELINELKHREVKHVDHIHKLEKEIADMKQRVTDAEEKLAEERLSVVESRRKLEEERTSFLKEMESKTKAQQNVILGKKNSSGVKSRPKITFGIKAKL</sequence>
<keyword evidence="5" id="KW-1185">Reference proteome</keyword>
<dbReference type="AlphaFoldDB" id="E4WPU6"/>
<dbReference type="GO" id="GO:0005739">
    <property type="term" value="C:mitochondrion"/>
    <property type="evidence" value="ECO:0007669"/>
    <property type="project" value="TreeGrafter"/>
</dbReference>
<evidence type="ECO:0000256" key="3">
    <source>
        <dbReference type="SAM" id="MobiDB-lite"/>
    </source>
</evidence>
<feature type="compositionally biased region" description="Basic residues" evidence="3">
    <location>
        <begin position="14"/>
        <end position="31"/>
    </location>
</feature>
<evidence type="ECO:0000256" key="1">
    <source>
        <dbReference type="ARBA" id="ARBA00049652"/>
    </source>
</evidence>
<evidence type="ECO:0000313" key="4">
    <source>
        <dbReference type="EMBL" id="CBY20766.1"/>
    </source>
</evidence>
<dbReference type="Pfam" id="PF15346">
    <property type="entry name" value="ARGLU"/>
    <property type="match status" value="1"/>
</dbReference>
<organism evidence="4">
    <name type="scientific">Oikopleura dioica</name>
    <name type="common">Tunicate</name>
    <dbReference type="NCBI Taxonomy" id="34765"/>
    <lineage>
        <taxon>Eukaryota</taxon>
        <taxon>Metazoa</taxon>
        <taxon>Chordata</taxon>
        <taxon>Tunicata</taxon>
        <taxon>Appendicularia</taxon>
        <taxon>Copelata</taxon>
        <taxon>Oikopleuridae</taxon>
        <taxon>Oikopleura</taxon>
    </lineage>
</organism>
<feature type="compositionally biased region" description="Basic and acidic residues" evidence="3">
    <location>
        <begin position="51"/>
        <end position="63"/>
    </location>
</feature>
<gene>
    <name evidence="4" type="ORF">GSOID_T00000770001</name>
</gene>
<feature type="compositionally biased region" description="Polar residues" evidence="3">
    <location>
        <begin position="209"/>
        <end position="224"/>
    </location>
</feature>
<dbReference type="GO" id="GO:0045296">
    <property type="term" value="F:cadherin binding"/>
    <property type="evidence" value="ECO:0007669"/>
    <property type="project" value="TreeGrafter"/>
</dbReference>
<keyword evidence="2" id="KW-0175">Coiled coil</keyword>
<protein>
    <recommendedName>
        <fullName evidence="6">Arginine and glutamate-rich protein 1</fullName>
    </recommendedName>
</protein>
<dbReference type="PANTHER" id="PTHR31711:SF1">
    <property type="entry name" value="ARGININE AND GLUTAMATE-RICH PROTEIN 1"/>
    <property type="match status" value="1"/>
</dbReference>
<dbReference type="PANTHER" id="PTHR31711">
    <property type="entry name" value="ARGININE AND GLUTAMATE-RICH PROTEIN 1"/>
    <property type="match status" value="1"/>
</dbReference>
<dbReference type="InParanoid" id="E4WPU6"/>
<feature type="region of interest" description="Disordered" evidence="3">
    <location>
        <begin position="1"/>
        <end position="63"/>
    </location>
</feature>
<proteinExistence type="inferred from homology"/>
<dbReference type="OrthoDB" id="5862042at2759"/>
<dbReference type="GO" id="GO:0005654">
    <property type="term" value="C:nucleoplasm"/>
    <property type="evidence" value="ECO:0007669"/>
    <property type="project" value="TreeGrafter"/>
</dbReference>
<reference evidence="4" key="1">
    <citation type="journal article" date="2010" name="Science">
        <title>Plasticity of animal genome architecture unmasked by rapid evolution of a pelagic tunicate.</title>
        <authorList>
            <person name="Denoeud F."/>
            <person name="Henriet S."/>
            <person name="Mungpakdee S."/>
            <person name="Aury J.M."/>
            <person name="Da Silva C."/>
            <person name="Brinkmann H."/>
            <person name="Mikhaleva J."/>
            <person name="Olsen L.C."/>
            <person name="Jubin C."/>
            <person name="Canestro C."/>
            <person name="Bouquet J.M."/>
            <person name="Danks G."/>
            <person name="Poulain J."/>
            <person name="Campsteijn C."/>
            <person name="Adamski M."/>
            <person name="Cross I."/>
            <person name="Yadetie F."/>
            <person name="Muffato M."/>
            <person name="Louis A."/>
            <person name="Butcher S."/>
            <person name="Tsagkogeorga G."/>
            <person name="Konrad A."/>
            <person name="Singh S."/>
            <person name="Jensen M.F."/>
            <person name="Cong E.H."/>
            <person name="Eikeseth-Otteraa H."/>
            <person name="Noel B."/>
            <person name="Anthouard V."/>
            <person name="Porcel B.M."/>
            <person name="Kachouri-Lafond R."/>
            <person name="Nishino A."/>
            <person name="Ugolini M."/>
            <person name="Chourrout P."/>
            <person name="Nishida H."/>
            <person name="Aasland R."/>
            <person name="Huzurbazar S."/>
            <person name="Westhof E."/>
            <person name="Delsuc F."/>
            <person name="Lehrach H."/>
            <person name="Reinhardt R."/>
            <person name="Weissenbach J."/>
            <person name="Roy S.W."/>
            <person name="Artiguenave F."/>
            <person name="Postlethwait J.H."/>
            <person name="Manak J.R."/>
            <person name="Thompson E.M."/>
            <person name="Jaillon O."/>
            <person name="Du Pasquier L."/>
            <person name="Boudinot P."/>
            <person name="Liberles D.A."/>
            <person name="Volff J.N."/>
            <person name="Philippe H."/>
            <person name="Lenhard B."/>
            <person name="Roest Crollius H."/>
            <person name="Wincker P."/>
            <person name="Chourrout D."/>
        </authorList>
    </citation>
    <scope>NUCLEOTIDE SEQUENCE [LARGE SCALE GENOMIC DNA]</scope>
</reference>
<evidence type="ECO:0000313" key="5">
    <source>
        <dbReference type="Proteomes" id="UP000001307"/>
    </source>
</evidence>
<feature type="coiled-coil region" evidence="2">
    <location>
        <begin position="63"/>
        <end position="90"/>
    </location>
</feature>
<comment type="similarity">
    <text evidence="1">Belongs to the ARGLU1 family.</text>
</comment>
<evidence type="ECO:0008006" key="6">
    <source>
        <dbReference type="Google" id="ProtNLM"/>
    </source>
</evidence>
<feature type="region of interest" description="Disordered" evidence="3">
    <location>
        <begin position="201"/>
        <end position="226"/>
    </location>
</feature>
<dbReference type="EMBL" id="FN653015">
    <property type="protein sequence ID" value="CBY20766.1"/>
    <property type="molecule type" value="Genomic_DNA"/>
</dbReference>
<name>E4WPU6_OIKDI</name>
<accession>E4WPU6</accession>